<dbReference type="EC" id="3.4.19.12" evidence="2"/>
<reference evidence="11" key="2">
    <citation type="submission" date="2015-01" db="EMBL/GenBank/DDBJ databases">
        <title>Evolutionary Origins and Diversification of the Mycorrhizal Mutualists.</title>
        <authorList>
            <consortium name="DOE Joint Genome Institute"/>
            <consortium name="Mycorrhizal Genomics Consortium"/>
            <person name="Kohler A."/>
            <person name="Kuo A."/>
            <person name="Nagy L.G."/>
            <person name="Floudas D."/>
            <person name="Copeland A."/>
            <person name="Barry K.W."/>
            <person name="Cichocki N."/>
            <person name="Veneault-Fourrey C."/>
            <person name="LaButti K."/>
            <person name="Lindquist E.A."/>
            <person name="Lipzen A."/>
            <person name="Lundell T."/>
            <person name="Morin E."/>
            <person name="Murat C."/>
            <person name="Riley R."/>
            <person name="Ohm R."/>
            <person name="Sun H."/>
            <person name="Tunlid A."/>
            <person name="Henrissat B."/>
            <person name="Grigoriev I.V."/>
            <person name="Hibbett D.S."/>
            <person name="Martin F."/>
        </authorList>
    </citation>
    <scope>NUCLEOTIDE SEQUENCE [LARGE SCALE GENOMIC DNA]</scope>
    <source>
        <strain evidence="11">UH-Slu-Lm8-n1</strain>
    </source>
</reference>
<feature type="domain" description="DUF6606" evidence="9">
    <location>
        <begin position="16"/>
        <end position="267"/>
    </location>
</feature>
<evidence type="ECO:0000256" key="2">
    <source>
        <dbReference type="ARBA" id="ARBA00012759"/>
    </source>
</evidence>
<keyword evidence="11" id="KW-1185">Reference proteome</keyword>
<proteinExistence type="predicted"/>
<dbReference type="InterPro" id="IPR022099">
    <property type="entry name" value="DUF3638"/>
</dbReference>
<dbReference type="EMBL" id="KN835813">
    <property type="protein sequence ID" value="KIK34080.1"/>
    <property type="molecule type" value="Genomic_DNA"/>
</dbReference>
<evidence type="ECO:0000259" key="8">
    <source>
        <dbReference type="Pfam" id="PF12359"/>
    </source>
</evidence>
<keyword evidence="5" id="KW-0378">Hydrolase</keyword>
<reference evidence="10 11" key="1">
    <citation type="submission" date="2014-04" db="EMBL/GenBank/DDBJ databases">
        <authorList>
            <consortium name="DOE Joint Genome Institute"/>
            <person name="Kuo A."/>
            <person name="Ruytinx J."/>
            <person name="Rineau F."/>
            <person name="Colpaert J."/>
            <person name="Kohler A."/>
            <person name="Nagy L.G."/>
            <person name="Floudas D."/>
            <person name="Copeland A."/>
            <person name="Barry K.W."/>
            <person name="Cichocki N."/>
            <person name="Veneault-Fourrey C."/>
            <person name="LaButti K."/>
            <person name="Lindquist E.A."/>
            <person name="Lipzen A."/>
            <person name="Lundell T."/>
            <person name="Morin E."/>
            <person name="Murat C."/>
            <person name="Sun H."/>
            <person name="Tunlid A."/>
            <person name="Henrissat B."/>
            <person name="Grigoriev I.V."/>
            <person name="Hibbett D.S."/>
            <person name="Martin F."/>
            <person name="Nordberg H.P."/>
            <person name="Cantor M.N."/>
            <person name="Hua S.X."/>
        </authorList>
    </citation>
    <scope>NUCLEOTIDE SEQUENCE [LARGE SCALE GENOMIC DNA]</scope>
    <source>
        <strain evidence="10 11">UH-Slu-Lm8-n1</strain>
    </source>
</reference>
<dbReference type="InterPro" id="IPR051346">
    <property type="entry name" value="OTU_Deubiquitinase"/>
</dbReference>
<evidence type="ECO:0000313" key="11">
    <source>
        <dbReference type="Proteomes" id="UP000054485"/>
    </source>
</evidence>
<evidence type="ECO:0000256" key="3">
    <source>
        <dbReference type="ARBA" id="ARBA00022670"/>
    </source>
</evidence>
<dbReference type="Proteomes" id="UP000054485">
    <property type="component" value="Unassembled WGS sequence"/>
</dbReference>
<dbReference type="Pfam" id="PF20255">
    <property type="entry name" value="DUF6606"/>
    <property type="match status" value="1"/>
</dbReference>
<evidence type="ECO:0000259" key="9">
    <source>
        <dbReference type="Pfam" id="PF20255"/>
    </source>
</evidence>
<dbReference type="Pfam" id="PF12359">
    <property type="entry name" value="DUF3645"/>
    <property type="match status" value="1"/>
</dbReference>
<dbReference type="PANTHER" id="PTHR13367:SF33">
    <property type="entry name" value="P-LOOP CONTAINING NUCLEOSIDE TRIPHOSPHATE HYDROLASE PROTEIN"/>
    <property type="match status" value="1"/>
</dbReference>
<evidence type="ECO:0000256" key="5">
    <source>
        <dbReference type="ARBA" id="ARBA00022801"/>
    </source>
</evidence>
<name>A0A0C9Z9B9_9AGAM</name>
<evidence type="ECO:0000313" key="10">
    <source>
        <dbReference type="EMBL" id="KIK34080.1"/>
    </source>
</evidence>
<evidence type="ECO:0000256" key="4">
    <source>
        <dbReference type="ARBA" id="ARBA00022786"/>
    </source>
</evidence>
<gene>
    <name evidence="10" type="ORF">CY34DRAFT_98573</name>
</gene>
<protein>
    <recommendedName>
        <fullName evidence="2">ubiquitinyl hydrolase 1</fullName>
        <ecNumber evidence="2">3.4.19.12</ecNumber>
    </recommendedName>
</protein>
<dbReference type="STRING" id="930992.A0A0C9Z9B9"/>
<evidence type="ECO:0000256" key="6">
    <source>
        <dbReference type="ARBA" id="ARBA00022807"/>
    </source>
</evidence>
<dbReference type="HOGENOM" id="CLU_000211_1_0_1"/>
<dbReference type="InterPro" id="IPR022105">
    <property type="entry name" value="DUF3645"/>
</dbReference>
<keyword evidence="3" id="KW-0645">Protease</keyword>
<dbReference type="GO" id="GO:0004843">
    <property type="term" value="F:cysteine-type deubiquitinase activity"/>
    <property type="evidence" value="ECO:0007669"/>
    <property type="project" value="UniProtKB-EC"/>
</dbReference>
<keyword evidence="6" id="KW-0788">Thiol protease</keyword>
<dbReference type="Pfam" id="PF12340">
    <property type="entry name" value="DUF3638"/>
    <property type="match status" value="1"/>
</dbReference>
<accession>A0A0C9Z9B9</accession>
<dbReference type="InterPro" id="IPR046541">
    <property type="entry name" value="DUF6606"/>
</dbReference>
<dbReference type="GO" id="GO:0006508">
    <property type="term" value="P:proteolysis"/>
    <property type="evidence" value="ECO:0007669"/>
    <property type="project" value="UniProtKB-KW"/>
</dbReference>
<dbReference type="OrthoDB" id="3182339at2759"/>
<feature type="domain" description="DUF3638" evidence="7">
    <location>
        <begin position="1994"/>
        <end position="2217"/>
    </location>
</feature>
<dbReference type="InParanoid" id="A0A0C9Z9B9"/>
<dbReference type="PANTHER" id="PTHR13367">
    <property type="entry name" value="UBIQUITIN THIOESTERASE"/>
    <property type="match status" value="1"/>
</dbReference>
<sequence length="3037" mass="344460">MSVASESSQTDVLEYIITHVFCPVTLHQRSDYTLNNDRSLLDAVLGSARKFVSSLPDHGQEQWDPLLKMLEKLAVTMTSPSLTGDVVESQIKSMQVGDISAYLIREQNAAVVLRRLDTKTIFESFEVSPPASAVMTAAGKLLCSYPGPAIAVSNSVVDNPTFPPELANFLSHMSSDRLDPTEGETAHPRYITQLLTDILRAFGEPADIPRIRKRICDDVLQSNTKLPWRRSSIWLVIRVVLQTSLERTSLGRDSYKAFMASLMTDLVSKALERDMSSDLLYSMSIKISRRLVKLQTEDEFLAIAIHKATEDIKDRLELRWKNVQAAQADSSHWDASEVDVTRDTRLSLTESKEYIASILDPTHVPSTVQDFEPHHRPRGTIDDFLGPDANFFESAYTEDPFVTLSDFECAIEQDIDGWVNQVMNLDAAYIDAACMAIQARAEGYSTRARLSYSGNPESISIMLLTLFELWVALDKLAVKSIPLLMEYSPEVQVAIFDHLLLQKAAAIERLRVLQQYVAGRCTRNALSVFPNRSDADTFAVRYYHQSEGLQSCRQLIEDNAEAERTTRIADLHGKSDKYRSLTNEIDAITCDYYTAWQGWSQHAHYCLRCEKRKERDNLSVEVHEWPLPDSVYDAAVVVFELRAPIAFKMWRSFTFHFLYDICTPTSQQIQSARQYILLAHYAPLSRYHSEHPGQRITLASTTEPPRVSRKSLPCTESDIFVNNINQLRFILYDTSSGVCASDAFGQIDTSDICTHVLPEGPYSKLQCYLSGTQHTSNEVLANQATCDADLTLHEFIAFGGLRSGSLLQWINVLRELRARTLTFCDPAVHLLLLQASWEVGTLLADGSRAWHNELKNSDFGHALIDELHSLKVSVEANWLEGTTMATISILASRLLSSAEDFNVIQQSYELLRAVRNTTFKWVQELSEIDAPDEKSNRECQARVRDMAATCLSTYDVGPGNIAALLQSPQDLEILVYCSVTVRNNVPLDLYSLPIVQRLLLERNRRLSHFLETYFRDHVEDDQEGLDWAMKHLWPAYRRHTRWEVLESPNSRWLRCKTAPSNESSCQTIHLDMLTARLLVDGKPLTRLPDHFLRHPSYITLFGHQVFDVFPTKILGMEFIARAMMHHFKIFFGMRGGDVVIQSQHENGHILELIPPEKLELDIPALLVKDHVHWLNLDTRAIEFRPMNRLWEPSPDKNWVLQFTEDGQSVAQRGRTTLFDIRSRAFRMIANTLSPLENSQYLIVTRNVDVIKVDLPRFQLSFFIDNDGELHSRNQRGMVVDEDQSTGTMLGLVNQLVLRPKDQQTYNDRRVIIPQGIVVVEPSGHHVQVTIHPSPYDVRRHYHCYTVDMELCRLTGNVGLTNKLYKAYLHAVCSAHVPDPLTRRTGLEEAMCLLQCAACFSFMKLSPVDCKLLAQIGSLTVDRTWSTGKSQEVHWQRGLSAYVQSCAFYHAARDIIQYAQKLQVFSETPVSVCPDFPTRDKSLLERASQRAIFLYTRDPVNSFYPSKSSSSEHTSRDVDRCSIDDQNVFDCARMVRDWSITLEPCKTLYDIFIQWSGVSGEISNVSLRYDREWLMPDLAKKWMTIYKLCCNADRETHTFQLAFTLPAMAYSSPKNVGLAATMFAFAVIPEFHAIHSPGYDIYDLSFGIEPLERDLCYHISSHTTFHNSPEASWSSYNGESFNDFNNRKQRHFQSECLDEQNAAVRALLYRWPHNSVPERALGHLSSTRYDKLNLRAVLDKQYSNCYRNRCLKEYLDRVQNVLDEARRTFMPTVKQSYAFTPSNSDITSITTAVLTEDLFKKPPPVIKLLPDPLKQSNILLSDKFSGGGPDSSLLEDVISKFSRCRLDQFGVRYAEHLEDSRIDLEDEQSPTVPDPTRWTVDMLQHHHMWCNRLYNNAFRRLDEHLAPAGLAEESLFNSGQWPRITVTFLLGLLASTSQTPLCDSWKASLTNFAHLLLRLQRSQRLLKLKLAVGVDNGEFLKELVNDGHLGADGTQNYLDWLLIQAENRFLIRPVQASVAREMISPSSGNNTALQLHMGEGKSSVIVPVCCAALADRSNLVRVVVLKPLAVQMFQLLVERVGGLTNRRIFYLPFSRSLPITSNHVSIIQSLFEECKAVGGILVAQPDHILSFKLMTVEQQLPPANAVGRSSAELATPLLNTHRWLDMHTRDILDESDELLHVRFQLVYTMGDQQHLEGYPDRWTTTQQVMTLVAKHAHLLHQEFPLGVEFQPGATGTFPFRVLDVRTGARLVELVCDDILAGNLPNFAFGHVPRHMKDSIRKYLTLPTISSQLLGDVRNYCAGSRLWNGLLLIRGLLAHGILIYTLMDRRWRVDYGLDPQRTMLAVPYRAKDAPSSRAEFGHPDIAVALTCLSYYYGGLTEKQVALCFRQLLKQDNPALEYETWIKGLSSESLPDNLGGINVESTEQLTTCLVPLFGRNKAVVDFFLAQFILPKEAKEFPSKLSCSAWDLAERKSSGLPTTGFSGTNDFRYLLPTTITQHPLDHQRGTNARVLSHLLQQENDHYDDSLVAGGGARELLNNDEVAKMWLDINQEAQAAIYFNKHDELMVCTRDHVIEPFSASSFAQQIDQCVLYLDDEHTRGTDVKMPRGFRAAVTLGPKVTKDRLVQGCMRMRKLGHGHSVMFFAPPEIDRSIRAMSNKHDADIHVPDILMWAMSETCSDIQRRASQWRQYGMDYQSRHSAWSSFVSGDITPTELACSWLQPEAKHLEELYASALTDVSVAQPSLGEDLLERCNSLGLGTSPDNRLDEEQEREVVHEIEREREVERPPPVQAASHSIDEDVRHFIRTGSIPDGSHVFTAVFDTLATTSATFRGPQPWSRNVFASRDFATTVLTNGKTDSYTRPVNWILSSTTHRTQVLVIVSPFEVNILLPDIRASKRVHLHAYTPRVIKMMKSCDNLRLYITPSIPARWMPGDTLIRQLNVFAGQLYFPHQLAYVKLCRFLGIYTADLKDQGDFEIQSDGFIRPEHRPRAADSLNTFQQSPIPMLKALFGIRRKGMGYLATHIGKLLNSRGLTAEDFQ</sequence>
<evidence type="ECO:0000256" key="1">
    <source>
        <dbReference type="ARBA" id="ARBA00000707"/>
    </source>
</evidence>
<comment type="catalytic activity">
    <reaction evidence="1">
        <text>Thiol-dependent hydrolysis of ester, thioester, amide, peptide and isopeptide bonds formed by the C-terminal Gly of ubiquitin (a 76-residue protein attached to proteins as an intracellular targeting signal).</text>
        <dbReference type="EC" id="3.4.19.12"/>
    </reaction>
</comment>
<evidence type="ECO:0000259" key="7">
    <source>
        <dbReference type="Pfam" id="PF12340"/>
    </source>
</evidence>
<organism evidence="10 11">
    <name type="scientific">Suillus luteus UH-Slu-Lm8-n1</name>
    <dbReference type="NCBI Taxonomy" id="930992"/>
    <lineage>
        <taxon>Eukaryota</taxon>
        <taxon>Fungi</taxon>
        <taxon>Dikarya</taxon>
        <taxon>Basidiomycota</taxon>
        <taxon>Agaricomycotina</taxon>
        <taxon>Agaricomycetes</taxon>
        <taxon>Agaricomycetidae</taxon>
        <taxon>Boletales</taxon>
        <taxon>Suillineae</taxon>
        <taxon>Suillaceae</taxon>
        <taxon>Suillus</taxon>
    </lineage>
</organism>
<keyword evidence="4" id="KW-0833">Ubl conjugation pathway</keyword>
<feature type="domain" description="DUF3645" evidence="8">
    <location>
        <begin position="2336"/>
        <end position="2368"/>
    </location>
</feature>